<evidence type="ECO:0000313" key="2">
    <source>
        <dbReference type="EMBL" id="GAA6197002.1"/>
    </source>
</evidence>
<protein>
    <submittedName>
        <fullName evidence="2">Uncharacterized protein</fullName>
    </submittedName>
</protein>
<proteinExistence type="predicted"/>
<keyword evidence="3" id="KW-1185">Reference proteome</keyword>
<evidence type="ECO:0000313" key="3">
    <source>
        <dbReference type="Proteomes" id="UP001441944"/>
    </source>
</evidence>
<reference evidence="2 3" key="1">
    <citation type="submission" date="2024-04" db="EMBL/GenBank/DDBJ databases">
        <title>Draft genome sequence of Pseudophaeobacter arcticus NBRC 116598.</title>
        <authorList>
            <person name="Miyakawa T."/>
            <person name="Kusuya Y."/>
            <person name="Miura T."/>
        </authorList>
    </citation>
    <scope>NUCLEOTIDE SEQUENCE [LARGE SCALE GENOMIC DNA]</scope>
    <source>
        <strain evidence="2 3">SU-CL00105</strain>
    </source>
</reference>
<evidence type="ECO:0000256" key="1">
    <source>
        <dbReference type="SAM" id="MobiDB-lite"/>
    </source>
</evidence>
<dbReference type="EMBL" id="BAABWU010000009">
    <property type="protein sequence ID" value="GAA6197002.1"/>
    <property type="molecule type" value="Genomic_DNA"/>
</dbReference>
<feature type="region of interest" description="Disordered" evidence="1">
    <location>
        <begin position="76"/>
        <end position="106"/>
    </location>
</feature>
<organism evidence="2 3">
    <name type="scientific">Pseudophaeobacter arcticus</name>
    <dbReference type="NCBI Taxonomy" id="385492"/>
    <lineage>
        <taxon>Bacteria</taxon>
        <taxon>Pseudomonadati</taxon>
        <taxon>Pseudomonadota</taxon>
        <taxon>Alphaproteobacteria</taxon>
        <taxon>Rhodobacterales</taxon>
        <taxon>Paracoccaceae</taxon>
        <taxon>Pseudophaeobacter</taxon>
    </lineage>
</organism>
<dbReference type="RefSeq" id="WP_349386922.1">
    <property type="nucleotide sequence ID" value="NZ_BAABWU010000009.1"/>
</dbReference>
<comment type="caution">
    <text evidence="2">The sequence shown here is derived from an EMBL/GenBank/DDBJ whole genome shotgun (WGS) entry which is preliminary data.</text>
</comment>
<accession>A0ABQ0AMA2</accession>
<gene>
    <name evidence="2" type="ORF">NBRC116598_24460</name>
</gene>
<sequence>MPPNSLAAAAAEITAQQGLCKILKFQDLGGNLTPPSDDPQDWWEPENLTHRAELHGITASADNFFDAITAWVKAAHQAGTRNRRATDGRPDCPYNGQGQAPATPAA</sequence>
<name>A0ABQ0AMA2_9RHOB</name>
<dbReference type="Proteomes" id="UP001441944">
    <property type="component" value="Unassembled WGS sequence"/>
</dbReference>